<gene>
    <name evidence="11" type="ORF">SAMN05216202_3246</name>
</gene>
<dbReference type="STRING" id="46679.SAMN05216202_3246"/>
<comment type="catalytic activity">
    <reaction evidence="1">
        <text>ATP + protein L-histidine = ADP + protein N-phospho-L-histidine.</text>
        <dbReference type="EC" id="2.7.13.3"/>
    </reaction>
</comment>
<dbReference type="InterPro" id="IPR003661">
    <property type="entry name" value="HisK_dim/P_dom"/>
</dbReference>
<dbReference type="CDD" id="cd01007">
    <property type="entry name" value="PBP2_BvgS_HisK_like"/>
    <property type="match status" value="1"/>
</dbReference>
<feature type="domain" description="Histidine kinase" evidence="9">
    <location>
        <begin position="322"/>
        <end position="542"/>
    </location>
</feature>
<dbReference type="InterPro" id="IPR005467">
    <property type="entry name" value="His_kinase_dom"/>
</dbReference>
<dbReference type="EMBL" id="LT629802">
    <property type="protein sequence ID" value="SDV01951.1"/>
    <property type="molecule type" value="Genomic_DNA"/>
</dbReference>
<keyword evidence="4" id="KW-0808">Transferase</keyword>
<dbReference type="InterPro" id="IPR004358">
    <property type="entry name" value="Sig_transdc_His_kin-like_C"/>
</dbReference>
<keyword evidence="7" id="KW-1133">Transmembrane helix</keyword>
<evidence type="ECO:0000313" key="11">
    <source>
        <dbReference type="EMBL" id="SDV01951.1"/>
    </source>
</evidence>
<sequence>MSGKLQRLLLALVLLGQLGGAGAEDSPPLMELTQEELDWIRTNPVLHVGVFDDLLPFEYIGGDQLRGLSAKYLQLITRRTGLHFKPVITTTRSDRKDMLINGEVDILSTRRKSDDPVQDRGMLYTLPYSSSSTILVSRFDGLPFADLEHLAGKRLVMLGREGYSSFLSKTVPGITIIAAQNAVDMMAMVKDGRVDAAIASEWLLIPYLSRQYQGVLQISGVVPQLHTGVSMAVREEDVILFSILQKILASITGEERKAIYDAWLADMNVDIPTIKAIAKHYDGELWLLLAVVLLLVMLVWQSWVQRRRAVHREREKAMFLAVMSHEIRSPMNAVLAAVELLEHTPLDEQQRHFTDLANNGANTLLRLVDDVLDISKMEAGQFKLNPGAVDLWALAQQVVDDHQPNAEEKGLELTLTGERFTTPMMLDELRLAQVLRNLISNAIKFTENGQVEVQLQMLEGHSGGVRYVLIRVIDSGIGLSEQARLSLFRPYARAQHSYKRTGGTGLGLVICRRLVRLMHGELALTSTLGVGTRVDVTIPIKWASVPDSPSQVGAAVAAPADIEVAGKGLQVLVVEGSPANQHVLLDQLRSLGCVALLAVDANQGLAIFDEHRVDMVLMSCDLPDDDGYSLAGALRELEYEQQRRYCPIVAMSQVASNEQLERCFDAGIDGLLNRPVSQVKLQQMIELWCDVSQVPELQPQAEQKPEGEGEYAGLRKNLSSLIEAIALRDRSQALHALHRLHCAALAVGWADITIPVEVIEQLLSDDVNWPAEAIADRLNILLKQWADFLCGAQAS</sequence>
<dbReference type="GO" id="GO:0000155">
    <property type="term" value="F:phosphorelay sensor kinase activity"/>
    <property type="evidence" value="ECO:0007669"/>
    <property type="project" value="InterPro"/>
</dbReference>
<keyword evidence="5 11" id="KW-0418">Kinase</keyword>
<dbReference type="Gene3D" id="3.40.50.2300">
    <property type="match status" value="1"/>
</dbReference>
<dbReference type="InterPro" id="IPR001638">
    <property type="entry name" value="Solute-binding_3/MltF_N"/>
</dbReference>
<dbReference type="AlphaFoldDB" id="A0A1H2N9V6"/>
<feature type="signal peptide" evidence="8">
    <location>
        <begin position="1"/>
        <end position="23"/>
    </location>
</feature>
<evidence type="ECO:0000256" key="5">
    <source>
        <dbReference type="ARBA" id="ARBA00022777"/>
    </source>
</evidence>
<organism evidence="11 12">
    <name type="scientific">Pseudomonas mucidolens</name>
    <dbReference type="NCBI Taxonomy" id="46679"/>
    <lineage>
        <taxon>Bacteria</taxon>
        <taxon>Pseudomonadati</taxon>
        <taxon>Pseudomonadota</taxon>
        <taxon>Gammaproteobacteria</taxon>
        <taxon>Pseudomonadales</taxon>
        <taxon>Pseudomonadaceae</taxon>
        <taxon>Pseudomonas</taxon>
    </lineage>
</organism>
<keyword evidence="8" id="KW-0732">Signal</keyword>
<evidence type="ECO:0000256" key="6">
    <source>
        <dbReference type="PROSITE-ProRule" id="PRU00169"/>
    </source>
</evidence>
<dbReference type="Gene3D" id="3.40.190.10">
    <property type="entry name" value="Periplasmic binding protein-like II"/>
    <property type="match status" value="2"/>
</dbReference>
<evidence type="ECO:0000259" key="10">
    <source>
        <dbReference type="PROSITE" id="PS50110"/>
    </source>
</evidence>
<evidence type="ECO:0000256" key="8">
    <source>
        <dbReference type="SAM" id="SignalP"/>
    </source>
</evidence>
<evidence type="ECO:0000313" key="12">
    <source>
        <dbReference type="Proteomes" id="UP000198600"/>
    </source>
</evidence>
<dbReference type="Proteomes" id="UP000198600">
    <property type="component" value="Chromosome I"/>
</dbReference>
<evidence type="ECO:0000256" key="4">
    <source>
        <dbReference type="ARBA" id="ARBA00022679"/>
    </source>
</evidence>
<dbReference type="PRINTS" id="PR00344">
    <property type="entry name" value="BCTRLSENSOR"/>
</dbReference>
<dbReference type="InterPro" id="IPR011006">
    <property type="entry name" value="CheY-like_superfamily"/>
</dbReference>
<dbReference type="Gene3D" id="1.10.287.130">
    <property type="match status" value="1"/>
</dbReference>
<dbReference type="Pfam" id="PF00497">
    <property type="entry name" value="SBP_bac_3"/>
    <property type="match status" value="1"/>
</dbReference>
<dbReference type="PANTHER" id="PTHR43047">
    <property type="entry name" value="TWO-COMPONENT HISTIDINE PROTEIN KINASE"/>
    <property type="match status" value="1"/>
</dbReference>
<dbReference type="SUPFAM" id="SSF55874">
    <property type="entry name" value="ATPase domain of HSP90 chaperone/DNA topoisomerase II/histidine kinase"/>
    <property type="match status" value="1"/>
</dbReference>
<keyword evidence="7" id="KW-0812">Transmembrane</keyword>
<dbReference type="Pfam" id="PF00072">
    <property type="entry name" value="Response_reg"/>
    <property type="match status" value="1"/>
</dbReference>
<feature type="domain" description="Response regulatory" evidence="10">
    <location>
        <begin position="570"/>
        <end position="689"/>
    </location>
</feature>
<dbReference type="PANTHER" id="PTHR43047:SF64">
    <property type="entry name" value="HISTIDINE KINASE CONTAINING CHEY-HOMOLOGOUS RECEIVER DOMAIN AND PAS DOMAIN-RELATED"/>
    <property type="match status" value="1"/>
</dbReference>
<dbReference type="Pfam" id="PF02518">
    <property type="entry name" value="HATPase_c"/>
    <property type="match status" value="1"/>
</dbReference>
<dbReference type="SMART" id="SM00062">
    <property type="entry name" value="PBPb"/>
    <property type="match status" value="1"/>
</dbReference>
<evidence type="ECO:0000256" key="1">
    <source>
        <dbReference type="ARBA" id="ARBA00000085"/>
    </source>
</evidence>
<dbReference type="CDD" id="cd16922">
    <property type="entry name" value="HATPase_EvgS-ArcB-TorS-like"/>
    <property type="match status" value="1"/>
</dbReference>
<dbReference type="InterPro" id="IPR003594">
    <property type="entry name" value="HATPase_dom"/>
</dbReference>
<name>A0A1H2N9V6_9PSED</name>
<keyword evidence="12" id="KW-1185">Reference proteome</keyword>
<keyword evidence="7" id="KW-0472">Membrane</keyword>
<accession>A0A1H2N9V6</accession>
<dbReference type="SMART" id="SM00387">
    <property type="entry name" value="HATPase_c"/>
    <property type="match status" value="1"/>
</dbReference>
<dbReference type="PROSITE" id="PS50110">
    <property type="entry name" value="RESPONSE_REGULATORY"/>
    <property type="match status" value="1"/>
</dbReference>
<evidence type="ECO:0000256" key="2">
    <source>
        <dbReference type="ARBA" id="ARBA00012438"/>
    </source>
</evidence>
<dbReference type="Gene3D" id="3.30.565.10">
    <property type="entry name" value="Histidine kinase-like ATPase, C-terminal domain"/>
    <property type="match status" value="1"/>
</dbReference>
<dbReference type="InterPro" id="IPR001789">
    <property type="entry name" value="Sig_transdc_resp-reg_receiver"/>
</dbReference>
<dbReference type="EC" id="2.7.13.3" evidence="2"/>
<protein>
    <recommendedName>
        <fullName evidence="2">histidine kinase</fullName>
        <ecNumber evidence="2">2.7.13.3</ecNumber>
    </recommendedName>
</protein>
<dbReference type="SUPFAM" id="SSF53850">
    <property type="entry name" value="Periplasmic binding protein-like II"/>
    <property type="match status" value="1"/>
</dbReference>
<dbReference type="SMART" id="SM00388">
    <property type="entry name" value="HisKA"/>
    <property type="match status" value="1"/>
</dbReference>
<dbReference type="CDD" id="cd17546">
    <property type="entry name" value="REC_hyHK_CKI1_RcsC-like"/>
    <property type="match status" value="1"/>
</dbReference>
<dbReference type="SMART" id="SM00448">
    <property type="entry name" value="REC"/>
    <property type="match status" value="1"/>
</dbReference>
<comment type="caution">
    <text evidence="6">Lacks conserved residue(s) required for the propagation of feature annotation.</text>
</comment>
<reference evidence="12" key="1">
    <citation type="submission" date="2016-10" db="EMBL/GenBank/DDBJ databases">
        <authorList>
            <person name="Varghese N."/>
            <person name="Submissions S."/>
        </authorList>
    </citation>
    <scope>NUCLEOTIDE SEQUENCE [LARGE SCALE GENOMIC DNA]</scope>
    <source>
        <strain evidence="12">LMG 2223</strain>
    </source>
</reference>
<dbReference type="InterPro" id="IPR036890">
    <property type="entry name" value="HATPase_C_sf"/>
</dbReference>
<dbReference type="SUPFAM" id="SSF52172">
    <property type="entry name" value="CheY-like"/>
    <property type="match status" value="1"/>
</dbReference>
<dbReference type="CDD" id="cd00082">
    <property type="entry name" value="HisKA"/>
    <property type="match status" value="1"/>
</dbReference>
<dbReference type="Pfam" id="PF00512">
    <property type="entry name" value="HisKA"/>
    <property type="match status" value="1"/>
</dbReference>
<keyword evidence="3" id="KW-0597">Phosphoprotein</keyword>
<dbReference type="RefSeq" id="WP_231995715.1">
    <property type="nucleotide sequence ID" value="NZ_LS483433.1"/>
</dbReference>
<evidence type="ECO:0000256" key="3">
    <source>
        <dbReference type="ARBA" id="ARBA00022553"/>
    </source>
</evidence>
<feature type="transmembrane region" description="Helical" evidence="7">
    <location>
        <begin position="285"/>
        <end position="304"/>
    </location>
</feature>
<evidence type="ECO:0000256" key="7">
    <source>
        <dbReference type="SAM" id="Phobius"/>
    </source>
</evidence>
<feature type="chain" id="PRO_5030027624" description="histidine kinase" evidence="8">
    <location>
        <begin position="24"/>
        <end position="795"/>
    </location>
</feature>
<dbReference type="InterPro" id="IPR036097">
    <property type="entry name" value="HisK_dim/P_sf"/>
</dbReference>
<dbReference type="SUPFAM" id="SSF47384">
    <property type="entry name" value="Homodimeric domain of signal transducing histidine kinase"/>
    <property type="match status" value="1"/>
</dbReference>
<proteinExistence type="predicted"/>
<dbReference type="PROSITE" id="PS50109">
    <property type="entry name" value="HIS_KIN"/>
    <property type="match status" value="1"/>
</dbReference>
<evidence type="ECO:0000259" key="9">
    <source>
        <dbReference type="PROSITE" id="PS50109"/>
    </source>
</evidence>